<dbReference type="Proteomes" id="UP000775547">
    <property type="component" value="Unassembled WGS sequence"/>
</dbReference>
<sequence length="285" mass="30805">MGSEGPGFFTLFGRCGGLTSPYRFYAAGEWTTSHKHSLQAMTAAWLLPVVTLTVAASSGGVLARALQAYSPVNALITITVAVFLVTVGLTLALMIITIYLLRLIVHGLPPGYKILSVFLPLGPTAQSGYAILLIGQNFKALLPLDHGSSGFLTSERTGETIHVVCVCVAFLLWSLAVMCIMFALLGTLEAARRTRFPFMLQFWGLVFPNGVFANFTINLARTFDSPFFRVFGAIYAVATLLVWIFVTSRTVALVYDRSIFAPPIDDDDSSNLHEPLPNSATSTVG</sequence>
<dbReference type="GO" id="GO:0000319">
    <property type="term" value="F:sulfite transmembrane transporter activity"/>
    <property type="evidence" value="ECO:0007669"/>
    <property type="project" value="TreeGrafter"/>
</dbReference>
<evidence type="ECO:0000256" key="8">
    <source>
        <dbReference type="SAM" id="Phobius"/>
    </source>
</evidence>
<evidence type="ECO:0008006" key="11">
    <source>
        <dbReference type="Google" id="ProtNLM"/>
    </source>
</evidence>
<feature type="transmembrane region" description="Helical" evidence="8">
    <location>
        <begin position="114"/>
        <end position="134"/>
    </location>
</feature>
<feature type="transmembrane region" description="Helical" evidence="8">
    <location>
        <begin position="161"/>
        <end position="186"/>
    </location>
</feature>
<dbReference type="InterPro" id="IPR051629">
    <property type="entry name" value="Sulfite_efflux_TDT"/>
</dbReference>
<evidence type="ECO:0000256" key="4">
    <source>
        <dbReference type="ARBA" id="ARBA00022475"/>
    </source>
</evidence>
<reference evidence="9" key="2">
    <citation type="submission" date="2021-10" db="EMBL/GenBank/DDBJ databases">
        <title>Phylogenomics reveals ancestral predisposition of the termite-cultivated fungus Termitomyces towards a domesticated lifestyle.</title>
        <authorList>
            <person name="Auxier B."/>
            <person name="Grum-Grzhimaylo A."/>
            <person name="Cardenas M.E."/>
            <person name="Lodge J.D."/>
            <person name="Laessoe T."/>
            <person name="Pedersen O."/>
            <person name="Smith M.E."/>
            <person name="Kuyper T.W."/>
            <person name="Franco-Molano E.A."/>
            <person name="Baroni T.J."/>
            <person name="Aanen D.K."/>
        </authorList>
    </citation>
    <scope>NUCLEOTIDE SEQUENCE</scope>
    <source>
        <strain evidence="9">AP01</strain>
        <tissue evidence="9">Mycelium</tissue>
    </source>
</reference>
<dbReference type="PANTHER" id="PTHR31686:SF3">
    <property type="entry name" value="ACID TRANSPORT PROTEIN, PUTATIVE (AFU_ORTHOLOGUE AFUA_4G09410)-RELATED"/>
    <property type="match status" value="1"/>
</dbReference>
<evidence type="ECO:0000313" key="9">
    <source>
        <dbReference type="EMBL" id="KAG5645204.1"/>
    </source>
</evidence>
<feature type="transmembrane region" description="Helical" evidence="8">
    <location>
        <begin position="43"/>
        <end position="63"/>
    </location>
</feature>
<keyword evidence="5 8" id="KW-0812">Transmembrane</keyword>
<evidence type="ECO:0000256" key="6">
    <source>
        <dbReference type="ARBA" id="ARBA00022989"/>
    </source>
</evidence>
<organism evidence="9 10">
    <name type="scientific">Asterophora parasitica</name>
    <dbReference type="NCBI Taxonomy" id="117018"/>
    <lineage>
        <taxon>Eukaryota</taxon>
        <taxon>Fungi</taxon>
        <taxon>Dikarya</taxon>
        <taxon>Basidiomycota</taxon>
        <taxon>Agaricomycotina</taxon>
        <taxon>Agaricomycetes</taxon>
        <taxon>Agaricomycetidae</taxon>
        <taxon>Agaricales</taxon>
        <taxon>Tricholomatineae</taxon>
        <taxon>Lyophyllaceae</taxon>
        <taxon>Asterophora</taxon>
    </lineage>
</organism>
<dbReference type="OrthoDB" id="1099at2759"/>
<evidence type="ECO:0000256" key="2">
    <source>
        <dbReference type="ARBA" id="ARBA00008566"/>
    </source>
</evidence>
<keyword evidence="6 8" id="KW-1133">Transmembrane helix</keyword>
<evidence type="ECO:0000256" key="3">
    <source>
        <dbReference type="ARBA" id="ARBA00022448"/>
    </source>
</evidence>
<comment type="subcellular location">
    <subcellularLocation>
        <location evidence="1">Cell membrane</location>
        <topology evidence="1">Multi-pass membrane protein</topology>
    </subcellularLocation>
</comment>
<proteinExistence type="inferred from homology"/>
<dbReference type="Pfam" id="PF03595">
    <property type="entry name" value="SLAC1"/>
    <property type="match status" value="1"/>
</dbReference>
<reference evidence="9" key="1">
    <citation type="submission" date="2020-07" db="EMBL/GenBank/DDBJ databases">
        <authorList>
            <person name="Nieuwenhuis M."/>
            <person name="Van De Peppel L.J.J."/>
        </authorList>
    </citation>
    <scope>NUCLEOTIDE SEQUENCE</scope>
    <source>
        <strain evidence="9">AP01</strain>
        <tissue evidence="9">Mycelium</tissue>
    </source>
</reference>
<feature type="transmembrane region" description="Helical" evidence="8">
    <location>
        <begin position="75"/>
        <end position="102"/>
    </location>
</feature>
<protein>
    <recommendedName>
        <fullName evidence="11">Voltage-dependent anion channel</fullName>
    </recommendedName>
</protein>
<comment type="similarity">
    <text evidence="2">Belongs to the tellurite-resistance/dicarboxylate transporter (TDT) family.</text>
</comment>
<evidence type="ECO:0000313" key="10">
    <source>
        <dbReference type="Proteomes" id="UP000775547"/>
    </source>
</evidence>
<accession>A0A9P7G7C1</accession>
<gene>
    <name evidence="9" type="ORF">DXG03_006722</name>
</gene>
<evidence type="ECO:0000256" key="1">
    <source>
        <dbReference type="ARBA" id="ARBA00004651"/>
    </source>
</evidence>
<keyword evidence="7 8" id="KW-0472">Membrane</keyword>
<dbReference type="PANTHER" id="PTHR31686">
    <property type="match status" value="1"/>
</dbReference>
<comment type="caution">
    <text evidence="9">The sequence shown here is derived from an EMBL/GenBank/DDBJ whole genome shotgun (WGS) entry which is preliminary data.</text>
</comment>
<dbReference type="InterPro" id="IPR038665">
    <property type="entry name" value="Voltage-dep_anion_channel_sf"/>
</dbReference>
<feature type="transmembrane region" description="Helical" evidence="8">
    <location>
        <begin position="226"/>
        <end position="246"/>
    </location>
</feature>
<dbReference type="InterPro" id="IPR004695">
    <property type="entry name" value="SLAC1/Mae1/Ssu1/TehA"/>
</dbReference>
<feature type="transmembrane region" description="Helical" evidence="8">
    <location>
        <begin position="198"/>
        <end position="220"/>
    </location>
</feature>
<dbReference type="EMBL" id="JABCKV010000046">
    <property type="protein sequence ID" value="KAG5645204.1"/>
    <property type="molecule type" value="Genomic_DNA"/>
</dbReference>
<dbReference type="GO" id="GO:0005886">
    <property type="term" value="C:plasma membrane"/>
    <property type="evidence" value="ECO:0007669"/>
    <property type="project" value="UniProtKB-SubCell"/>
</dbReference>
<keyword evidence="3" id="KW-0813">Transport</keyword>
<evidence type="ECO:0000256" key="5">
    <source>
        <dbReference type="ARBA" id="ARBA00022692"/>
    </source>
</evidence>
<name>A0A9P7G7C1_9AGAR</name>
<keyword evidence="4" id="KW-1003">Cell membrane</keyword>
<dbReference type="AlphaFoldDB" id="A0A9P7G7C1"/>
<keyword evidence="10" id="KW-1185">Reference proteome</keyword>
<evidence type="ECO:0000256" key="7">
    <source>
        <dbReference type="ARBA" id="ARBA00023136"/>
    </source>
</evidence>
<dbReference type="Gene3D" id="1.50.10.150">
    <property type="entry name" value="Voltage-dependent anion channel"/>
    <property type="match status" value="1"/>
</dbReference>